<dbReference type="GO" id="GO:0046964">
    <property type="term" value="F:3'-phosphoadenosine 5'-phosphosulfate transmembrane transporter activity"/>
    <property type="evidence" value="ECO:0007669"/>
    <property type="project" value="TreeGrafter"/>
</dbReference>
<gene>
    <name evidence="9" type="ORF">CYMTET_40383</name>
</gene>
<dbReference type="PANTHER" id="PTHR10778:SF13">
    <property type="entry name" value="ADENOSINE 3'-PHOSPHO 5'-PHOSPHOSULFATE TRANSPORTER 1"/>
    <property type="match status" value="1"/>
</dbReference>
<comment type="caution">
    <text evidence="9">The sequence shown here is derived from an EMBL/GenBank/DDBJ whole genome shotgun (WGS) entry which is preliminary data.</text>
</comment>
<feature type="compositionally biased region" description="Polar residues" evidence="7">
    <location>
        <begin position="360"/>
        <end position="374"/>
    </location>
</feature>
<dbReference type="GO" id="GO:0005789">
    <property type="term" value="C:endoplasmic reticulum membrane"/>
    <property type="evidence" value="ECO:0007669"/>
    <property type="project" value="TreeGrafter"/>
</dbReference>
<keyword evidence="4 8" id="KW-0812">Transmembrane</keyword>
<dbReference type="Pfam" id="PF08449">
    <property type="entry name" value="UAA"/>
    <property type="match status" value="1"/>
</dbReference>
<feature type="compositionally biased region" description="Basic and acidic residues" evidence="7">
    <location>
        <begin position="328"/>
        <end position="355"/>
    </location>
</feature>
<reference evidence="9 10" key="1">
    <citation type="journal article" date="2015" name="Genome Biol. Evol.">
        <title>Comparative Genomics of a Bacterivorous Green Alga Reveals Evolutionary Causalities and Consequences of Phago-Mixotrophic Mode of Nutrition.</title>
        <authorList>
            <person name="Burns J.A."/>
            <person name="Paasch A."/>
            <person name="Narechania A."/>
            <person name="Kim E."/>
        </authorList>
    </citation>
    <scope>NUCLEOTIDE SEQUENCE [LARGE SCALE GENOMIC DNA]</scope>
    <source>
        <strain evidence="9 10">PLY_AMNH</strain>
    </source>
</reference>
<feature type="transmembrane region" description="Helical" evidence="8">
    <location>
        <begin position="55"/>
        <end position="77"/>
    </location>
</feature>
<accession>A0AAE0CAE3</accession>
<dbReference type="GO" id="GO:0000139">
    <property type="term" value="C:Golgi membrane"/>
    <property type="evidence" value="ECO:0007669"/>
    <property type="project" value="TreeGrafter"/>
</dbReference>
<feature type="transmembrane region" description="Helical" evidence="8">
    <location>
        <begin position="16"/>
        <end position="35"/>
    </location>
</feature>
<evidence type="ECO:0000256" key="5">
    <source>
        <dbReference type="ARBA" id="ARBA00022989"/>
    </source>
</evidence>
<dbReference type="AlphaFoldDB" id="A0AAE0CAE3"/>
<keyword evidence="5 8" id="KW-1133">Transmembrane helix</keyword>
<feature type="transmembrane region" description="Helical" evidence="8">
    <location>
        <begin position="175"/>
        <end position="195"/>
    </location>
</feature>
<feature type="transmembrane region" description="Helical" evidence="8">
    <location>
        <begin position="143"/>
        <end position="163"/>
    </location>
</feature>
<evidence type="ECO:0000256" key="6">
    <source>
        <dbReference type="ARBA" id="ARBA00023136"/>
    </source>
</evidence>
<comment type="similarity">
    <text evidence="2">Belongs to the nucleotide-sugar transporter family. UDP-galactose:UMP antiporter (TC 2.A.7.11) subfamily.</text>
</comment>
<feature type="transmembrane region" description="Helical" evidence="8">
    <location>
        <begin position="248"/>
        <end position="270"/>
    </location>
</feature>
<evidence type="ECO:0000313" key="10">
    <source>
        <dbReference type="Proteomes" id="UP001190700"/>
    </source>
</evidence>
<keyword evidence="10" id="KW-1185">Reference proteome</keyword>
<dbReference type="PANTHER" id="PTHR10778">
    <property type="entry name" value="SOLUTE CARRIER FAMILY 35 MEMBER B"/>
    <property type="match status" value="1"/>
</dbReference>
<organism evidence="9 10">
    <name type="scientific">Cymbomonas tetramitiformis</name>
    <dbReference type="NCBI Taxonomy" id="36881"/>
    <lineage>
        <taxon>Eukaryota</taxon>
        <taxon>Viridiplantae</taxon>
        <taxon>Chlorophyta</taxon>
        <taxon>Pyramimonadophyceae</taxon>
        <taxon>Pyramimonadales</taxon>
        <taxon>Pyramimonadaceae</taxon>
        <taxon>Cymbomonas</taxon>
    </lineage>
</organism>
<feature type="region of interest" description="Disordered" evidence="7">
    <location>
        <begin position="328"/>
        <end position="374"/>
    </location>
</feature>
<dbReference type="InterPro" id="IPR013657">
    <property type="entry name" value="SCL35B1-4/HUT1"/>
</dbReference>
<evidence type="ECO:0000256" key="1">
    <source>
        <dbReference type="ARBA" id="ARBA00004141"/>
    </source>
</evidence>
<protein>
    <submittedName>
        <fullName evidence="9">Uncharacterized protein</fullName>
    </submittedName>
</protein>
<sequence>MNCGGLDCESSTRNPTKVIFCFGGLLTALICYGVFQERIMTTPYGAEKEMFQATLLLVCYNRLSTVLVSASFVVFFGESLKPVGPLRNYAAVSFANIAATACQFEALKYVSFLVQTLVKTGKLFPVMIWGTIMLKKKYKFRDYAAAVAILLGVTIFLLTGEVTARSQRIVPTLRYGYASTGALLLILHLGFDGFASTFQDKLFHSHQMSSFQQSLHVTLWSSLLSFLGLLLKGELLPAVSFVLRHPDILVDMTLLSIAATSSQMLISYTIKSYGAILFATVQTTRQFLSILISCILFKHAVTIGQAFGTALVFAALMYRAYKHEGRTSKDGFKDSEAQIDKCREDEARREGKAYEEGDTGASQASLKNPASPQSDARLHFTLAATINSHGDHRRDVESILEESSIPTK</sequence>
<dbReference type="Proteomes" id="UP001190700">
    <property type="component" value="Unassembled WGS sequence"/>
</dbReference>
<evidence type="ECO:0000256" key="4">
    <source>
        <dbReference type="ARBA" id="ARBA00022692"/>
    </source>
</evidence>
<evidence type="ECO:0000256" key="7">
    <source>
        <dbReference type="SAM" id="MobiDB-lite"/>
    </source>
</evidence>
<keyword evidence="3" id="KW-0813">Transport</keyword>
<proteinExistence type="inferred from homology"/>
<feature type="region of interest" description="Disordered" evidence="7">
    <location>
        <begin position="389"/>
        <end position="408"/>
    </location>
</feature>
<evidence type="ECO:0000256" key="3">
    <source>
        <dbReference type="ARBA" id="ARBA00022448"/>
    </source>
</evidence>
<keyword evidence="6 8" id="KW-0472">Membrane</keyword>
<evidence type="ECO:0000313" key="9">
    <source>
        <dbReference type="EMBL" id="KAK3250227.1"/>
    </source>
</evidence>
<name>A0AAE0CAE3_9CHLO</name>
<feature type="transmembrane region" description="Helical" evidence="8">
    <location>
        <begin position="290"/>
        <end position="318"/>
    </location>
</feature>
<dbReference type="EMBL" id="LGRX02026834">
    <property type="protein sequence ID" value="KAK3250227.1"/>
    <property type="molecule type" value="Genomic_DNA"/>
</dbReference>
<comment type="subcellular location">
    <subcellularLocation>
        <location evidence="1">Membrane</location>
        <topology evidence="1">Multi-pass membrane protein</topology>
    </subcellularLocation>
</comment>
<evidence type="ECO:0000256" key="8">
    <source>
        <dbReference type="SAM" id="Phobius"/>
    </source>
</evidence>
<evidence type="ECO:0000256" key="2">
    <source>
        <dbReference type="ARBA" id="ARBA00008349"/>
    </source>
</evidence>